<reference evidence="1 2" key="1">
    <citation type="submission" date="2018-06" db="EMBL/GenBank/DDBJ databases">
        <title>Comparative genomics reveals the genomic features of Rhizophagus irregularis, R. cerebriforme, R. diaphanum and Gigaspora rosea, and their symbiotic lifestyle signature.</title>
        <authorList>
            <person name="Morin E."/>
            <person name="San Clemente H."/>
            <person name="Chen E.C.H."/>
            <person name="De La Providencia I."/>
            <person name="Hainaut M."/>
            <person name="Kuo A."/>
            <person name="Kohler A."/>
            <person name="Murat C."/>
            <person name="Tang N."/>
            <person name="Roy S."/>
            <person name="Loubradou J."/>
            <person name="Henrissat B."/>
            <person name="Grigoriev I.V."/>
            <person name="Corradi N."/>
            <person name="Roux C."/>
            <person name="Martin F.M."/>
        </authorList>
    </citation>
    <scope>NUCLEOTIDE SEQUENCE [LARGE SCALE GENOMIC DNA]</scope>
    <source>
        <strain evidence="1 2">DAOM 194757</strain>
    </source>
</reference>
<protein>
    <submittedName>
        <fullName evidence="1">Uncharacterized protein</fullName>
    </submittedName>
</protein>
<proteinExistence type="predicted"/>
<evidence type="ECO:0000313" key="2">
    <source>
        <dbReference type="Proteomes" id="UP000266673"/>
    </source>
</evidence>
<dbReference type="AlphaFoldDB" id="A0A397V087"/>
<dbReference type="EMBL" id="QKWP01000714">
    <property type="protein sequence ID" value="RIB15924.1"/>
    <property type="molecule type" value="Genomic_DNA"/>
</dbReference>
<dbReference type="OrthoDB" id="8062037at2759"/>
<organism evidence="1 2">
    <name type="scientific">Gigaspora rosea</name>
    <dbReference type="NCBI Taxonomy" id="44941"/>
    <lineage>
        <taxon>Eukaryota</taxon>
        <taxon>Fungi</taxon>
        <taxon>Fungi incertae sedis</taxon>
        <taxon>Mucoromycota</taxon>
        <taxon>Glomeromycotina</taxon>
        <taxon>Glomeromycetes</taxon>
        <taxon>Diversisporales</taxon>
        <taxon>Gigasporaceae</taxon>
        <taxon>Gigaspora</taxon>
    </lineage>
</organism>
<gene>
    <name evidence="1" type="ORF">C2G38_2092220</name>
</gene>
<accession>A0A397V087</accession>
<sequence>SIPRLQKKKNLPTTYYLATLNKDVDLRYLPTAYSTAHSPRPELCDSCGCSLINNNSTVFVCGHSYHIDCYRGKCTYCEEKILMMMKMMWKVRRKRLKM</sequence>
<keyword evidence="2" id="KW-1185">Reference proteome</keyword>
<dbReference type="Proteomes" id="UP000266673">
    <property type="component" value="Unassembled WGS sequence"/>
</dbReference>
<feature type="non-terminal residue" evidence="1">
    <location>
        <position position="1"/>
    </location>
</feature>
<name>A0A397V087_9GLOM</name>
<evidence type="ECO:0000313" key="1">
    <source>
        <dbReference type="EMBL" id="RIB15924.1"/>
    </source>
</evidence>
<comment type="caution">
    <text evidence="1">The sequence shown here is derived from an EMBL/GenBank/DDBJ whole genome shotgun (WGS) entry which is preliminary data.</text>
</comment>